<sequence>WLSIFSGLELIVNRVTLSHRDPGGSATLYDLLVSLGKGHHAKITLPDIQAELDYLPGTMLFISGIVLEHVV</sequence>
<dbReference type="GeneID" id="64623260"/>
<dbReference type="AlphaFoldDB" id="A0A9P7EJH3"/>
<dbReference type="OrthoDB" id="3200752at2759"/>
<keyword evidence="2" id="KW-1185">Reference proteome</keyword>
<dbReference type="Proteomes" id="UP000807769">
    <property type="component" value="Unassembled WGS sequence"/>
</dbReference>
<reference evidence="1" key="1">
    <citation type="journal article" date="2020" name="New Phytol.">
        <title>Comparative genomics reveals dynamic genome evolution in host specialist ectomycorrhizal fungi.</title>
        <authorList>
            <person name="Lofgren L.A."/>
            <person name="Nguyen N.H."/>
            <person name="Vilgalys R."/>
            <person name="Ruytinx J."/>
            <person name="Liao H.L."/>
            <person name="Branco S."/>
            <person name="Kuo A."/>
            <person name="LaButti K."/>
            <person name="Lipzen A."/>
            <person name="Andreopoulos W."/>
            <person name="Pangilinan J."/>
            <person name="Riley R."/>
            <person name="Hundley H."/>
            <person name="Na H."/>
            <person name="Barry K."/>
            <person name="Grigoriev I.V."/>
            <person name="Stajich J.E."/>
            <person name="Kennedy P.G."/>
        </authorList>
    </citation>
    <scope>NUCLEOTIDE SEQUENCE</scope>
    <source>
        <strain evidence="1">MN1</strain>
    </source>
</reference>
<accession>A0A9P7EJH3</accession>
<proteinExistence type="predicted"/>
<protein>
    <submittedName>
        <fullName evidence="1">Uncharacterized protein</fullName>
    </submittedName>
</protein>
<evidence type="ECO:0000313" key="1">
    <source>
        <dbReference type="EMBL" id="KAG1822963.1"/>
    </source>
</evidence>
<dbReference type="Gene3D" id="3.60.130.30">
    <property type="match status" value="1"/>
</dbReference>
<comment type="caution">
    <text evidence="1">The sequence shown here is derived from an EMBL/GenBank/DDBJ whole genome shotgun (WGS) entry which is preliminary data.</text>
</comment>
<feature type="non-terminal residue" evidence="1">
    <location>
        <position position="71"/>
    </location>
</feature>
<name>A0A9P7EJH3_9AGAM</name>
<evidence type="ECO:0000313" key="2">
    <source>
        <dbReference type="Proteomes" id="UP000807769"/>
    </source>
</evidence>
<gene>
    <name evidence="1" type="ORF">BJ212DRAFT_1211751</name>
</gene>
<dbReference type="RefSeq" id="XP_041197369.1">
    <property type="nucleotide sequence ID" value="XM_041329243.1"/>
</dbReference>
<organism evidence="1 2">
    <name type="scientific">Suillus subaureus</name>
    <dbReference type="NCBI Taxonomy" id="48587"/>
    <lineage>
        <taxon>Eukaryota</taxon>
        <taxon>Fungi</taxon>
        <taxon>Dikarya</taxon>
        <taxon>Basidiomycota</taxon>
        <taxon>Agaricomycotina</taxon>
        <taxon>Agaricomycetes</taxon>
        <taxon>Agaricomycetidae</taxon>
        <taxon>Boletales</taxon>
        <taxon>Suillineae</taxon>
        <taxon>Suillaceae</taxon>
        <taxon>Suillus</taxon>
    </lineage>
</organism>
<feature type="non-terminal residue" evidence="1">
    <location>
        <position position="1"/>
    </location>
</feature>
<dbReference type="EMBL" id="JABBWG010000005">
    <property type="protein sequence ID" value="KAG1822963.1"/>
    <property type="molecule type" value="Genomic_DNA"/>
</dbReference>